<dbReference type="AlphaFoldDB" id="A0A3P8EHA8"/>
<evidence type="ECO:0000256" key="1">
    <source>
        <dbReference type="SAM" id="SignalP"/>
    </source>
</evidence>
<dbReference type="EMBL" id="UZAI01019189">
    <property type="protein sequence ID" value="VDP43465.1"/>
    <property type="molecule type" value="Genomic_DNA"/>
</dbReference>
<gene>
    <name evidence="2" type="ORF">SMRZ_LOCUS22484</name>
</gene>
<feature type="chain" id="PRO_5018074543" description="Secreted protein" evidence="1">
    <location>
        <begin position="16"/>
        <end position="81"/>
    </location>
</feature>
<accession>A0A3P8EHA8</accession>
<organism evidence="2 3">
    <name type="scientific">Schistosoma margrebowiei</name>
    <dbReference type="NCBI Taxonomy" id="48269"/>
    <lineage>
        <taxon>Eukaryota</taxon>
        <taxon>Metazoa</taxon>
        <taxon>Spiralia</taxon>
        <taxon>Lophotrochozoa</taxon>
        <taxon>Platyhelminthes</taxon>
        <taxon>Trematoda</taxon>
        <taxon>Digenea</taxon>
        <taxon>Strigeidida</taxon>
        <taxon>Schistosomatoidea</taxon>
        <taxon>Schistosomatidae</taxon>
        <taxon>Schistosoma</taxon>
    </lineage>
</organism>
<evidence type="ECO:0000313" key="2">
    <source>
        <dbReference type="EMBL" id="VDP43465.1"/>
    </source>
</evidence>
<keyword evidence="1" id="KW-0732">Signal</keyword>
<evidence type="ECO:0008006" key="4">
    <source>
        <dbReference type="Google" id="ProtNLM"/>
    </source>
</evidence>
<sequence>MLQSTLLGVLKLAELVVLCCLRKFLRFSITSGTTASIRESDSTTRSLPSSPILISASVYCNPFWIKLSKEPGGTSAPSTFD</sequence>
<proteinExistence type="predicted"/>
<keyword evidence="3" id="KW-1185">Reference proteome</keyword>
<feature type="signal peptide" evidence="1">
    <location>
        <begin position="1"/>
        <end position="15"/>
    </location>
</feature>
<dbReference type="Proteomes" id="UP000277204">
    <property type="component" value="Unassembled WGS sequence"/>
</dbReference>
<protein>
    <recommendedName>
        <fullName evidence="4">Secreted protein</fullName>
    </recommendedName>
</protein>
<reference evidence="2 3" key="1">
    <citation type="submission" date="2018-11" db="EMBL/GenBank/DDBJ databases">
        <authorList>
            <consortium name="Pathogen Informatics"/>
        </authorList>
    </citation>
    <scope>NUCLEOTIDE SEQUENCE [LARGE SCALE GENOMIC DNA]</scope>
    <source>
        <strain evidence="2 3">Zambia</strain>
    </source>
</reference>
<evidence type="ECO:0000313" key="3">
    <source>
        <dbReference type="Proteomes" id="UP000277204"/>
    </source>
</evidence>
<name>A0A3P8EHA8_9TREM</name>